<dbReference type="CDD" id="cd01065">
    <property type="entry name" value="NAD_bind_Shikimate_DH"/>
    <property type="match status" value="1"/>
</dbReference>
<organism evidence="7 8">
    <name type="scientific">Kushneria phyllosphaerae</name>
    <dbReference type="NCBI Taxonomy" id="2100822"/>
    <lineage>
        <taxon>Bacteria</taxon>
        <taxon>Pseudomonadati</taxon>
        <taxon>Pseudomonadota</taxon>
        <taxon>Gammaproteobacteria</taxon>
        <taxon>Oceanospirillales</taxon>
        <taxon>Halomonadaceae</taxon>
        <taxon>Kushneria</taxon>
    </lineage>
</organism>
<gene>
    <name evidence="7" type="primary">aroE_1</name>
    <name evidence="7" type="ORF">KSP9073_00189</name>
</gene>
<sequence>MKLGLIGIGITQSRSPDLHRRLGKLTDIDTRYDLFDVSGVSDFSLLAHLERLRQEGYRGVNITYPFKEQALGLADHVGDSARRVGSTNTLLFESDGIRAENTDFTGFQSAWRFNFGEVAPGGVVQLGAGGVGRAVAHALAGLEAPWVAIFDTDRERAERLAEELRALGTDAMAIDRDGLAERLMSAEGVLNCSPIGHLDHPGCPLDVTLLRNEQWIFDAVYVPAETELLMAARQRGMTVFSGVDLFVFQGVDAFRWFAASSDAEARIAQQTPTLRAHYHRELIGKK</sequence>
<comment type="pathway">
    <text evidence="1">Metabolic intermediate biosynthesis; chorismate biosynthesis; chorismate from D-erythrose 4-phosphate and phosphoenolpyruvate: step 4/7.</text>
</comment>
<dbReference type="InterPro" id="IPR046346">
    <property type="entry name" value="Aminoacid_DH-like_N_sf"/>
</dbReference>
<evidence type="ECO:0000313" key="7">
    <source>
        <dbReference type="EMBL" id="SPJ32189.1"/>
    </source>
</evidence>
<dbReference type="GO" id="GO:0050661">
    <property type="term" value="F:NADP binding"/>
    <property type="evidence" value="ECO:0007669"/>
    <property type="project" value="TreeGrafter"/>
</dbReference>
<dbReference type="InterPro" id="IPR036291">
    <property type="entry name" value="NAD(P)-bd_dom_sf"/>
</dbReference>
<dbReference type="EMBL" id="ONZI01000001">
    <property type="protein sequence ID" value="SPJ32189.1"/>
    <property type="molecule type" value="Genomic_DNA"/>
</dbReference>
<dbReference type="GO" id="GO:0009073">
    <property type="term" value="P:aromatic amino acid family biosynthetic process"/>
    <property type="evidence" value="ECO:0007669"/>
    <property type="project" value="UniProtKB-KW"/>
</dbReference>
<dbReference type="SUPFAM" id="SSF53223">
    <property type="entry name" value="Aminoacid dehydrogenase-like, N-terminal domain"/>
    <property type="match status" value="1"/>
</dbReference>
<dbReference type="AlphaFoldDB" id="A0A2R8CH38"/>
<evidence type="ECO:0000313" key="8">
    <source>
        <dbReference type="Proteomes" id="UP000244934"/>
    </source>
</evidence>
<feature type="domain" description="Saccharopine dehydrogenase NADP binding" evidence="5">
    <location>
        <begin position="123"/>
        <end position="184"/>
    </location>
</feature>
<evidence type="ECO:0000259" key="5">
    <source>
        <dbReference type="Pfam" id="PF03435"/>
    </source>
</evidence>
<dbReference type="InterPro" id="IPR022893">
    <property type="entry name" value="Shikimate_DH_fam"/>
</dbReference>
<dbReference type="GO" id="GO:0019632">
    <property type="term" value="P:shikimate metabolic process"/>
    <property type="evidence" value="ECO:0007669"/>
    <property type="project" value="TreeGrafter"/>
</dbReference>
<dbReference type="Pfam" id="PF03435">
    <property type="entry name" value="Sacchrp_dh_NADP"/>
    <property type="match status" value="1"/>
</dbReference>
<dbReference type="GO" id="GO:0009423">
    <property type="term" value="P:chorismate biosynthetic process"/>
    <property type="evidence" value="ECO:0007669"/>
    <property type="project" value="TreeGrafter"/>
</dbReference>
<keyword evidence="2" id="KW-0521">NADP</keyword>
<dbReference type="SUPFAM" id="SSF51735">
    <property type="entry name" value="NAD(P)-binding Rossmann-fold domains"/>
    <property type="match status" value="1"/>
</dbReference>
<feature type="domain" description="Shikimate dehydrogenase substrate binding N-terminal" evidence="6">
    <location>
        <begin position="5"/>
        <end position="90"/>
    </location>
</feature>
<reference evidence="8" key="1">
    <citation type="submission" date="2018-03" db="EMBL/GenBank/DDBJ databases">
        <authorList>
            <person name="Navarro De La Torre S."/>
        </authorList>
    </citation>
    <scope>NUCLEOTIDE SEQUENCE [LARGE SCALE GENOMIC DNA]</scope>
    <source>
        <strain evidence="8">EAod3</strain>
    </source>
</reference>
<dbReference type="Gene3D" id="3.40.50.10860">
    <property type="entry name" value="Leucine Dehydrogenase, chain A, domain 1"/>
    <property type="match status" value="1"/>
</dbReference>
<dbReference type="PANTHER" id="PTHR21089">
    <property type="entry name" value="SHIKIMATE DEHYDROGENASE"/>
    <property type="match status" value="1"/>
</dbReference>
<dbReference type="NCBIfam" id="NF009201">
    <property type="entry name" value="PRK12549.1"/>
    <property type="match status" value="1"/>
</dbReference>
<evidence type="ECO:0000256" key="3">
    <source>
        <dbReference type="ARBA" id="ARBA00023002"/>
    </source>
</evidence>
<keyword evidence="8" id="KW-1185">Reference proteome</keyword>
<dbReference type="GO" id="GO:0005829">
    <property type="term" value="C:cytosol"/>
    <property type="evidence" value="ECO:0007669"/>
    <property type="project" value="TreeGrafter"/>
</dbReference>
<protein>
    <submittedName>
        <fullName evidence="7">Quinate/shikimate dehydrogenase (NAD(+))</fullName>
        <ecNumber evidence="7">1.1.1.-</ecNumber>
    </submittedName>
</protein>
<keyword evidence="3 7" id="KW-0560">Oxidoreductase</keyword>
<proteinExistence type="predicted"/>
<name>A0A2R8CH38_9GAMM</name>
<keyword evidence="4" id="KW-0028">Amino-acid biosynthesis</keyword>
<evidence type="ECO:0000256" key="1">
    <source>
        <dbReference type="ARBA" id="ARBA00004871"/>
    </source>
</evidence>
<evidence type="ECO:0000256" key="4">
    <source>
        <dbReference type="ARBA" id="ARBA00023141"/>
    </source>
</evidence>
<accession>A0A2R8CH38</accession>
<dbReference type="RefSeq" id="WP_108841089.1">
    <property type="nucleotide sequence ID" value="NZ_ONZI01000001.1"/>
</dbReference>
<dbReference type="EC" id="1.1.1.-" evidence="7"/>
<dbReference type="Gene3D" id="3.40.50.720">
    <property type="entry name" value="NAD(P)-binding Rossmann-like Domain"/>
    <property type="match status" value="1"/>
</dbReference>
<dbReference type="GO" id="GO:0004764">
    <property type="term" value="F:shikimate 3-dehydrogenase (NADP+) activity"/>
    <property type="evidence" value="ECO:0007669"/>
    <property type="project" value="InterPro"/>
</dbReference>
<evidence type="ECO:0000259" key="6">
    <source>
        <dbReference type="Pfam" id="PF08501"/>
    </source>
</evidence>
<dbReference type="PANTHER" id="PTHR21089:SF1">
    <property type="entry name" value="BIFUNCTIONAL 3-DEHYDROQUINATE DEHYDRATASE_SHIKIMATE DEHYDROGENASE, CHLOROPLASTIC"/>
    <property type="match status" value="1"/>
</dbReference>
<dbReference type="InterPro" id="IPR013708">
    <property type="entry name" value="Shikimate_DH-bd_N"/>
</dbReference>
<evidence type="ECO:0000256" key="2">
    <source>
        <dbReference type="ARBA" id="ARBA00022857"/>
    </source>
</evidence>
<dbReference type="Proteomes" id="UP000244934">
    <property type="component" value="Unassembled WGS sequence"/>
</dbReference>
<dbReference type="InterPro" id="IPR005097">
    <property type="entry name" value="Sacchrp_dh_NADP-bd"/>
</dbReference>
<keyword evidence="4" id="KW-0057">Aromatic amino acid biosynthesis</keyword>
<dbReference type="OrthoDB" id="9792692at2"/>
<dbReference type="Pfam" id="PF08501">
    <property type="entry name" value="Shikimate_dh_N"/>
    <property type="match status" value="1"/>
</dbReference>